<evidence type="ECO:0000313" key="2">
    <source>
        <dbReference type="EMBL" id="JAH62057.1"/>
    </source>
</evidence>
<organism evidence="2">
    <name type="scientific">Anguilla anguilla</name>
    <name type="common">European freshwater eel</name>
    <name type="synonym">Muraena anguilla</name>
    <dbReference type="NCBI Taxonomy" id="7936"/>
    <lineage>
        <taxon>Eukaryota</taxon>
        <taxon>Metazoa</taxon>
        <taxon>Chordata</taxon>
        <taxon>Craniata</taxon>
        <taxon>Vertebrata</taxon>
        <taxon>Euteleostomi</taxon>
        <taxon>Actinopterygii</taxon>
        <taxon>Neopterygii</taxon>
        <taxon>Teleostei</taxon>
        <taxon>Anguilliformes</taxon>
        <taxon>Anguillidae</taxon>
        <taxon>Anguilla</taxon>
    </lineage>
</organism>
<reference evidence="2" key="2">
    <citation type="journal article" date="2015" name="Fish Shellfish Immunol.">
        <title>Early steps in the European eel (Anguilla anguilla)-Vibrio vulnificus interaction in the gills: Role of the RtxA13 toxin.</title>
        <authorList>
            <person name="Callol A."/>
            <person name="Pajuelo D."/>
            <person name="Ebbesson L."/>
            <person name="Teles M."/>
            <person name="MacKenzie S."/>
            <person name="Amaro C."/>
        </authorList>
    </citation>
    <scope>NUCLEOTIDE SEQUENCE</scope>
</reference>
<name>A0A0E9U8J4_ANGAN</name>
<proteinExistence type="predicted"/>
<dbReference type="AlphaFoldDB" id="A0A0E9U8J4"/>
<feature type="region of interest" description="Disordered" evidence="1">
    <location>
        <begin position="25"/>
        <end position="45"/>
    </location>
</feature>
<evidence type="ECO:0000256" key="1">
    <source>
        <dbReference type="SAM" id="MobiDB-lite"/>
    </source>
</evidence>
<dbReference type="EMBL" id="GBXM01046520">
    <property type="protein sequence ID" value="JAH62057.1"/>
    <property type="molecule type" value="Transcribed_RNA"/>
</dbReference>
<protein>
    <submittedName>
        <fullName evidence="2">Uncharacterized protein</fullName>
    </submittedName>
</protein>
<accession>A0A0E9U8J4</accession>
<sequence length="45" mass="4924">MVLSFFSAAEAMMFSVGVAGSGDHHICTHQGKKRSKCQPENLTRK</sequence>
<reference evidence="2" key="1">
    <citation type="submission" date="2014-11" db="EMBL/GenBank/DDBJ databases">
        <authorList>
            <person name="Amaro Gonzalez C."/>
        </authorList>
    </citation>
    <scope>NUCLEOTIDE SEQUENCE</scope>
</reference>